<sequence>MYTITKGPSKLVAQRRTGPTQQQVEGRLGELLKCRQPAPPTSQPPRAQPFAQPPGPWPLSRLECNGRISTHRNLRLPVPLSAEEEPRAALGHLSPGRQAGRPGPRVPGGAGAAQDSRLPPPAVGAAPFPPQPCAGLCVLRAWPAGAAHPCPRPCWPGRAQGPARCCVRHCGSHLIWHHPLSRAGGE</sequence>
<name>A0A5F7ZZH9_MACMU</name>
<dbReference type="InParanoid" id="A0A5F7ZZH9"/>
<reference evidence="2" key="3">
    <citation type="submission" date="2025-08" db="UniProtKB">
        <authorList>
            <consortium name="Ensembl"/>
        </authorList>
    </citation>
    <scope>IDENTIFICATION</scope>
    <source>
        <strain evidence="2">17573</strain>
    </source>
</reference>
<dbReference type="ExpressionAtlas" id="A0A5F7ZZH9">
    <property type="expression patterns" value="baseline"/>
</dbReference>
<reference evidence="2" key="4">
    <citation type="submission" date="2025-09" db="UniProtKB">
        <authorList>
            <consortium name="Ensembl"/>
        </authorList>
    </citation>
    <scope>IDENTIFICATION</scope>
    <source>
        <strain evidence="2">17573</strain>
    </source>
</reference>
<evidence type="ECO:0000313" key="3">
    <source>
        <dbReference type="Proteomes" id="UP000006718"/>
    </source>
</evidence>
<keyword evidence="3" id="KW-1185">Reference proteome</keyword>
<proteinExistence type="predicted"/>
<feature type="region of interest" description="Disordered" evidence="1">
    <location>
        <begin position="1"/>
        <end position="59"/>
    </location>
</feature>
<dbReference type="AlphaFoldDB" id="A0A5F7ZZH9"/>
<organism evidence="2 3">
    <name type="scientific">Macaca mulatta</name>
    <name type="common">Rhesus macaque</name>
    <dbReference type="NCBI Taxonomy" id="9544"/>
    <lineage>
        <taxon>Eukaryota</taxon>
        <taxon>Metazoa</taxon>
        <taxon>Chordata</taxon>
        <taxon>Craniata</taxon>
        <taxon>Vertebrata</taxon>
        <taxon>Euteleostomi</taxon>
        <taxon>Mammalia</taxon>
        <taxon>Eutheria</taxon>
        <taxon>Euarchontoglires</taxon>
        <taxon>Primates</taxon>
        <taxon>Haplorrhini</taxon>
        <taxon>Catarrhini</taxon>
        <taxon>Cercopithecidae</taxon>
        <taxon>Cercopithecinae</taxon>
        <taxon>Macaca</taxon>
    </lineage>
</organism>
<dbReference type="Ensembl" id="ENSMMUT00000101582.1">
    <property type="protein sequence ID" value="ENSMMUP00000071070.1"/>
    <property type="gene ID" value="ENSMMUG00000058908.1"/>
</dbReference>
<feature type="region of interest" description="Disordered" evidence="1">
    <location>
        <begin position="85"/>
        <end position="119"/>
    </location>
</feature>
<gene>
    <name evidence="2" type="primary">MCRIP2</name>
</gene>
<dbReference type="Bgee" id="ENSMMUG00000058908">
    <property type="expression patterns" value="Expressed in ileum and 21 other cell types or tissues"/>
</dbReference>
<evidence type="ECO:0000313" key="2">
    <source>
        <dbReference type="Ensembl" id="ENSMMUP00000071070.1"/>
    </source>
</evidence>
<evidence type="ECO:0000256" key="1">
    <source>
        <dbReference type="SAM" id="MobiDB-lite"/>
    </source>
</evidence>
<protein>
    <submittedName>
        <fullName evidence="2">MAPK regulated corepressor interacting protein 2</fullName>
    </submittedName>
</protein>
<accession>A0A5F7ZZH9</accession>
<feature type="compositionally biased region" description="Pro residues" evidence="1">
    <location>
        <begin position="37"/>
        <end position="57"/>
    </location>
</feature>
<dbReference type="Proteomes" id="UP000006718">
    <property type="component" value="Chromosome 20"/>
</dbReference>
<reference evidence="2" key="2">
    <citation type="submission" date="2019-01" db="EMBL/GenBank/DDBJ databases">
        <authorList>
            <person name="Graves T."/>
            <person name="Eichler E.E."/>
            <person name="Wilson R.K."/>
        </authorList>
    </citation>
    <scope>NUCLEOTIDE SEQUENCE [LARGE SCALE GENOMIC DNA]</scope>
    <source>
        <strain evidence="2">17573</strain>
    </source>
</reference>
<dbReference type="STRING" id="9544.ENSMMUP00000071070"/>
<dbReference type="VEuPathDB" id="HostDB:ENSMMUG00000058908"/>
<reference evidence="3" key="1">
    <citation type="journal article" date="2007" name="Science">
        <title>Evolutionary and biomedical insights from the rhesus macaque genome.</title>
        <authorList>
            <person name="Gibbs R.A."/>
            <person name="Rogers J."/>
            <person name="Katze M.G."/>
            <person name="Bumgarner R."/>
            <person name="Weinstock G.M."/>
            <person name="Mardis E.R."/>
            <person name="Remington K.A."/>
            <person name="Strausberg R.L."/>
            <person name="Venter J.C."/>
            <person name="Wilson R.K."/>
            <person name="Batzer M.A."/>
            <person name="Bustamante C.D."/>
            <person name="Eichler E.E."/>
            <person name="Hahn M.W."/>
            <person name="Hardison R.C."/>
            <person name="Makova K.D."/>
            <person name="Miller W."/>
            <person name="Milosavljevic A."/>
            <person name="Palermo R.E."/>
            <person name="Siepel A."/>
            <person name="Sikela J.M."/>
            <person name="Attaway T."/>
            <person name="Bell S."/>
            <person name="Bernard K.E."/>
            <person name="Buhay C.J."/>
            <person name="Chandrabose M.N."/>
            <person name="Dao M."/>
            <person name="Davis C."/>
            <person name="Delehaunty K.D."/>
            <person name="Ding Y."/>
            <person name="Dinh H.H."/>
            <person name="Dugan-Rocha S."/>
            <person name="Fulton L.A."/>
            <person name="Gabisi R.A."/>
            <person name="Garner T.T."/>
            <person name="Godfrey J."/>
            <person name="Hawes A.C."/>
            <person name="Hernandez J."/>
            <person name="Hines S."/>
            <person name="Holder M."/>
            <person name="Hume J."/>
            <person name="Jhangiani S.N."/>
            <person name="Joshi V."/>
            <person name="Khan Z.M."/>
            <person name="Kirkness E.F."/>
            <person name="Cree A."/>
            <person name="Fowler R.G."/>
            <person name="Lee S."/>
            <person name="Lewis L.R."/>
            <person name="Li Z."/>
            <person name="Liu Y.-S."/>
            <person name="Moore S.M."/>
            <person name="Muzny D."/>
            <person name="Nazareth L.V."/>
            <person name="Ngo D.N."/>
            <person name="Okwuonu G.O."/>
            <person name="Pai G."/>
            <person name="Parker D."/>
            <person name="Paul H.A."/>
            <person name="Pfannkoch C."/>
            <person name="Pohl C.S."/>
            <person name="Rogers Y.-H.C."/>
            <person name="Ruiz S.J."/>
            <person name="Sabo A."/>
            <person name="Santibanez J."/>
            <person name="Schneider B.W."/>
            <person name="Smith S.M."/>
            <person name="Sodergren E."/>
            <person name="Svatek A.F."/>
            <person name="Utterback T.R."/>
            <person name="Vattathil S."/>
            <person name="Warren W."/>
            <person name="White C.S."/>
            <person name="Chinwalla A.T."/>
            <person name="Feng Y."/>
            <person name="Halpern A.L."/>
            <person name="Hillier L.W."/>
            <person name="Huang X."/>
            <person name="Minx P."/>
            <person name="Nelson J.O."/>
            <person name="Pepin K.H."/>
            <person name="Qin X."/>
            <person name="Sutton G.G."/>
            <person name="Venter E."/>
            <person name="Walenz B.P."/>
            <person name="Wallis J.W."/>
            <person name="Worley K.C."/>
            <person name="Yang S.-P."/>
            <person name="Jones S.M."/>
            <person name="Marra M.A."/>
            <person name="Rocchi M."/>
            <person name="Schein J.E."/>
            <person name="Baertsch R."/>
            <person name="Clarke L."/>
            <person name="Csuros M."/>
            <person name="Glasscock J."/>
            <person name="Harris R.A."/>
            <person name="Havlak P."/>
            <person name="Jackson A.R."/>
            <person name="Jiang H."/>
            <person name="Liu Y."/>
            <person name="Messina D.N."/>
            <person name="Shen Y."/>
            <person name="Song H.X.-Z."/>
            <person name="Wylie T."/>
            <person name="Zhang L."/>
            <person name="Birney E."/>
            <person name="Han K."/>
            <person name="Konkel M.K."/>
            <person name="Lee J."/>
            <person name="Smit A.F.A."/>
            <person name="Ullmer B."/>
            <person name="Wang H."/>
            <person name="Xing J."/>
            <person name="Burhans R."/>
            <person name="Cheng Z."/>
            <person name="Karro J.E."/>
            <person name="Ma J."/>
            <person name="Raney B."/>
            <person name="She X."/>
            <person name="Cox M.J."/>
            <person name="Demuth J.P."/>
            <person name="Dumas L.J."/>
            <person name="Han S.-G."/>
            <person name="Hopkins J."/>
            <person name="Karimpour-Fard A."/>
            <person name="Kim Y.H."/>
            <person name="Pollack J.R."/>
            <person name="Vinar T."/>
            <person name="Addo-Quaye C."/>
            <person name="Degenhardt J."/>
            <person name="Denby A."/>
            <person name="Hubisz M.J."/>
            <person name="Indap A."/>
            <person name="Kosiol C."/>
            <person name="Lahn B.T."/>
            <person name="Lawson H.A."/>
            <person name="Marklein A."/>
            <person name="Nielsen R."/>
            <person name="Vallender E.J."/>
            <person name="Clark A.G."/>
            <person name="Ferguson B."/>
            <person name="Hernandez R.D."/>
            <person name="Hirani K."/>
            <person name="Kehrer-Sawatzki H."/>
            <person name="Kolb J."/>
            <person name="Patil S."/>
            <person name="Pu L.-L."/>
            <person name="Ren Y."/>
            <person name="Smith D.G."/>
            <person name="Wheeler D.A."/>
            <person name="Schenck I."/>
            <person name="Ball E.V."/>
            <person name="Chen R."/>
            <person name="Cooper D.N."/>
            <person name="Giardine B."/>
            <person name="Hsu F."/>
            <person name="Kent W.J."/>
            <person name="Lesk A."/>
            <person name="Nelson D.L."/>
            <person name="O'brien W.E."/>
            <person name="Pruefer K."/>
            <person name="Stenson P.D."/>
            <person name="Wallace J.C."/>
            <person name="Ke H."/>
            <person name="Liu X.-M."/>
            <person name="Wang P."/>
            <person name="Xiang A.P."/>
            <person name="Yang F."/>
            <person name="Barber G.P."/>
            <person name="Haussler D."/>
            <person name="Karolchik D."/>
            <person name="Kern A.D."/>
            <person name="Kuhn R.M."/>
            <person name="Smith K.E."/>
            <person name="Zwieg A.S."/>
        </authorList>
    </citation>
    <scope>NUCLEOTIDE SEQUENCE [LARGE SCALE GENOMIC DNA]</scope>
    <source>
        <strain evidence="3">17573</strain>
    </source>
</reference>
<dbReference type="GeneTree" id="ENSGT00930000152318"/>